<accession>A0A438FRQ9</accession>
<dbReference type="EMBL" id="QGNW01000765">
    <property type="protein sequence ID" value="RVW62629.1"/>
    <property type="molecule type" value="Genomic_DNA"/>
</dbReference>
<sequence length="107" mass="12087">MSSSTCEDDFMHCTQYKDHGFRGASPSIGVIEKSYRGIERRMTPFNKDSFSVSFESMSIRTQFSDSLTEANIYPPYMMGYGQPPQDYAMGSSSTDEDYGMFNYSLSA</sequence>
<gene>
    <name evidence="1" type="ORF">CK203_063464</name>
</gene>
<evidence type="ECO:0000313" key="2">
    <source>
        <dbReference type="Proteomes" id="UP000288805"/>
    </source>
</evidence>
<organism evidence="1 2">
    <name type="scientific">Vitis vinifera</name>
    <name type="common">Grape</name>
    <dbReference type="NCBI Taxonomy" id="29760"/>
    <lineage>
        <taxon>Eukaryota</taxon>
        <taxon>Viridiplantae</taxon>
        <taxon>Streptophyta</taxon>
        <taxon>Embryophyta</taxon>
        <taxon>Tracheophyta</taxon>
        <taxon>Spermatophyta</taxon>
        <taxon>Magnoliopsida</taxon>
        <taxon>eudicotyledons</taxon>
        <taxon>Gunneridae</taxon>
        <taxon>Pentapetalae</taxon>
        <taxon>rosids</taxon>
        <taxon>Vitales</taxon>
        <taxon>Vitaceae</taxon>
        <taxon>Viteae</taxon>
        <taxon>Vitis</taxon>
    </lineage>
</organism>
<proteinExistence type="predicted"/>
<dbReference type="Proteomes" id="UP000288805">
    <property type="component" value="Unassembled WGS sequence"/>
</dbReference>
<name>A0A438FRQ9_VITVI</name>
<comment type="caution">
    <text evidence="1">The sequence shown here is derived from an EMBL/GenBank/DDBJ whole genome shotgun (WGS) entry which is preliminary data.</text>
</comment>
<reference evidence="1 2" key="1">
    <citation type="journal article" date="2018" name="PLoS Genet.">
        <title>Population sequencing reveals clonal diversity and ancestral inbreeding in the grapevine cultivar Chardonnay.</title>
        <authorList>
            <person name="Roach M.J."/>
            <person name="Johnson D.L."/>
            <person name="Bohlmann J."/>
            <person name="van Vuuren H.J."/>
            <person name="Jones S.J."/>
            <person name="Pretorius I.S."/>
            <person name="Schmidt S.A."/>
            <person name="Borneman A.R."/>
        </authorList>
    </citation>
    <scope>NUCLEOTIDE SEQUENCE [LARGE SCALE GENOMIC DNA]</scope>
    <source>
        <strain evidence="2">cv. Chardonnay</strain>
        <tissue evidence="1">Leaf</tissue>
    </source>
</reference>
<evidence type="ECO:0000313" key="1">
    <source>
        <dbReference type="EMBL" id="RVW62629.1"/>
    </source>
</evidence>
<dbReference type="AlphaFoldDB" id="A0A438FRQ9"/>
<protein>
    <submittedName>
        <fullName evidence="1">Uncharacterized protein</fullName>
    </submittedName>
</protein>